<dbReference type="Gene3D" id="1.10.3210.10">
    <property type="entry name" value="Hypothetical protein af1432"/>
    <property type="match status" value="1"/>
</dbReference>
<accession>A0A4R9M322</accession>
<evidence type="ECO:0000313" key="3">
    <source>
        <dbReference type="Proteomes" id="UP000298058"/>
    </source>
</evidence>
<dbReference type="PANTHER" id="PTHR33525:SF3">
    <property type="entry name" value="RIBONUCLEASE Y"/>
    <property type="match status" value="1"/>
</dbReference>
<dbReference type="PANTHER" id="PTHR33525">
    <property type="match status" value="1"/>
</dbReference>
<dbReference type="InterPro" id="IPR006675">
    <property type="entry name" value="HDIG_dom"/>
</dbReference>
<keyword evidence="3" id="KW-1185">Reference proteome</keyword>
<evidence type="ECO:0000259" key="1">
    <source>
        <dbReference type="PROSITE" id="PS51833"/>
    </source>
</evidence>
<gene>
    <name evidence="2" type="ORF">EHS15_07940</name>
</gene>
<dbReference type="OrthoDB" id="355331at2"/>
<dbReference type="PROSITE" id="PS51833">
    <property type="entry name" value="HDOD"/>
    <property type="match status" value="1"/>
</dbReference>
<name>A0A4R9M322_9LEPT</name>
<dbReference type="NCBIfam" id="TIGR00277">
    <property type="entry name" value="HDIG"/>
    <property type="match status" value="1"/>
</dbReference>
<dbReference type="InterPro" id="IPR013976">
    <property type="entry name" value="HDOD"/>
</dbReference>
<dbReference type="AlphaFoldDB" id="A0A4R9M322"/>
<evidence type="ECO:0000313" key="2">
    <source>
        <dbReference type="EMBL" id="TGN19699.1"/>
    </source>
</evidence>
<dbReference type="EMBL" id="RQHW01000028">
    <property type="protein sequence ID" value="TGN19699.1"/>
    <property type="molecule type" value="Genomic_DNA"/>
</dbReference>
<sequence>MPLPSLTAFQEEFLSGKPLRKDYVHFSEVNCHDLDVWIGRISRTVSLEFLHEIIFTILNELLVNGCKANAKRVFFQQRGFDIRSESDYSKAIPLFKHEFGHNRSGIFASLESSPFTISLETQNYPNFIEFRVKNNACILPEEKQRIEIRVKSSEKYKNINDAYKESVDNEESSGLGIVLIHILLRNSGIKNQFFELMTTDDYTEVTIRIPKLLLPLESQNRIRALLIKEVEGLPPLSPQIQKLIQLSEEKDIDWPKLAKEIQKEPAITAEILKVANSPIFGVHTKVTLVVEALKRIGLHNIESIFLALGARKILNSKYSKQVAIWSHSLKTSVYSRFLSEEGKEYLKYADVASICGLLHDLGRMILLSLDLSLIQQIRILRSDESNELSEWVEEYTLGITHSEIGAMIAKKWNFPEEIVDVILYHHKPWQCKSKNAPICRMIYLSDILANTNKGKGNYYTIEPEILASFGIYEEKKYREIQERFKNRFEEHKDEFEELFH</sequence>
<dbReference type="CDD" id="cd00077">
    <property type="entry name" value="HDc"/>
    <property type="match status" value="1"/>
</dbReference>
<dbReference type="SUPFAM" id="SSF109604">
    <property type="entry name" value="HD-domain/PDEase-like"/>
    <property type="match status" value="1"/>
</dbReference>
<dbReference type="RefSeq" id="WP_135760015.1">
    <property type="nucleotide sequence ID" value="NZ_RQHW01000028.1"/>
</dbReference>
<dbReference type="InterPro" id="IPR003607">
    <property type="entry name" value="HD/PDEase_dom"/>
</dbReference>
<dbReference type="InterPro" id="IPR052340">
    <property type="entry name" value="RNase_Y/CdgJ"/>
</dbReference>
<protein>
    <submittedName>
        <fullName evidence="2">HDOD domain-containing protein</fullName>
    </submittedName>
</protein>
<organism evidence="2 3">
    <name type="scientific">Leptospira idonii</name>
    <dbReference type="NCBI Taxonomy" id="1193500"/>
    <lineage>
        <taxon>Bacteria</taxon>
        <taxon>Pseudomonadati</taxon>
        <taxon>Spirochaetota</taxon>
        <taxon>Spirochaetia</taxon>
        <taxon>Leptospirales</taxon>
        <taxon>Leptospiraceae</taxon>
        <taxon>Leptospira</taxon>
    </lineage>
</organism>
<reference evidence="2" key="1">
    <citation type="journal article" date="2019" name="PLoS Negl. Trop. Dis.">
        <title>Revisiting the worldwide diversity of Leptospira species in the environment.</title>
        <authorList>
            <person name="Vincent A.T."/>
            <person name="Schiettekatte O."/>
            <person name="Bourhy P."/>
            <person name="Veyrier F.J."/>
            <person name="Picardeau M."/>
        </authorList>
    </citation>
    <scope>NUCLEOTIDE SEQUENCE [LARGE SCALE GENOMIC DNA]</scope>
    <source>
        <strain evidence="2">201300427</strain>
    </source>
</reference>
<dbReference type="Pfam" id="PF08668">
    <property type="entry name" value="HDOD"/>
    <property type="match status" value="1"/>
</dbReference>
<feature type="domain" description="HDOD" evidence="1">
    <location>
        <begin position="233"/>
        <end position="428"/>
    </location>
</feature>
<dbReference type="Proteomes" id="UP000298058">
    <property type="component" value="Unassembled WGS sequence"/>
</dbReference>
<comment type="caution">
    <text evidence="2">The sequence shown here is derived from an EMBL/GenBank/DDBJ whole genome shotgun (WGS) entry which is preliminary data.</text>
</comment>
<proteinExistence type="predicted"/>